<dbReference type="SUPFAM" id="SSF48613">
    <property type="entry name" value="Heme oxygenase-like"/>
    <property type="match status" value="1"/>
</dbReference>
<sequence length="185" mass="21179">MPEQLFTKKMRAATRDVHAISDGLVNAKLAFALSDNSVWADGLLVFYEIFNYLEEAMNRLRHTPIGLLKIEGLDRTEAFEKDLTFYLGNDWKKTYTPRPDGWNPPVCIPLATPPILRAESSTHHQRVQYIFLYLNVGNSVAIPQFMHKIQKSLYGTVRFTVPATWCLTVVRTHTHTPDMLVLDDC</sequence>
<accession>A0A7R9E1F6</accession>
<evidence type="ECO:0000256" key="3">
    <source>
        <dbReference type="ARBA" id="ARBA00023004"/>
    </source>
</evidence>
<dbReference type="PANTHER" id="PTHR10720:SF0">
    <property type="entry name" value="HEME OXYGENASE"/>
    <property type="match status" value="1"/>
</dbReference>
<dbReference type="CDD" id="cd19165">
    <property type="entry name" value="HemeO"/>
    <property type="match status" value="1"/>
</dbReference>
<dbReference type="GO" id="GO:0006788">
    <property type="term" value="P:heme oxidation"/>
    <property type="evidence" value="ECO:0007669"/>
    <property type="project" value="InterPro"/>
</dbReference>
<dbReference type="EMBL" id="OB792991">
    <property type="protein sequence ID" value="CAD7425602.1"/>
    <property type="molecule type" value="Genomic_DNA"/>
</dbReference>
<dbReference type="GO" id="GO:0004392">
    <property type="term" value="F:heme oxygenase (decyclizing) activity"/>
    <property type="evidence" value="ECO:0007669"/>
    <property type="project" value="InterPro"/>
</dbReference>
<dbReference type="InterPro" id="IPR016084">
    <property type="entry name" value="Haem_Oase-like_multi-hlx"/>
</dbReference>
<keyword evidence="3" id="KW-0408">Iron</keyword>
<name>A0A7R9E1F6_9NEOP</name>
<evidence type="ECO:0000256" key="1">
    <source>
        <dbReference type="ARBA" id="ARBA00022617"/>
    </source>
</evidence>
<protein>
    <submittedName>
        <fullName evidence="4">Uncharacterized protein</fullName>
    </submittedName>
</protein>
<gene>
    <name evidence="4" type="ORF">TMSB3V08_LOCUS2508</name>
</gene>
<evidence type="ECO:0000256" key="2">
    <source>
        <dbReference type="ARBA" id="ARBA00022723"/>
    </source>
</evidence>
<proteinExistence type="predicted"/>
<dbReference type="Gene3D" id="1.20.910.10">
    <property type="entry name" value="Heme oxygenase-like"/>
    <property type="match status" value="1"/>
</dbReference>
<dbReference type="Pfam" id="PF01126">
    <property type="entry name" value="Heme_oxygenase"/>
    <property type="match status" value="1"/>
</dbReference>
<dbReference type="InterPro" id="IPR002051">
    <property type="entry name" value="Haem_Oase"/>
</dbReference>
<dbReference type="AlphaFoldDB" id="A0A7R9E1F6"/>
<keyword evidence="2" id="KW-0479">Metal-binding</keyword>
<keyword evidence="1" id="KW-0349">Heme</keyword>
<evidence type="ECO:0000313" key="4">
    <source>
        <dbReference type="EMBL" id="CAD7425602.1"/>
    </source>
</evidence>
<dbReference type="InterPro" id="IPR016053">
    <property type="entry name" value="Haem_Oase-like"/>
</dbReference>
<organism evidence="4">
    <name type="scientific">Timema monikensis</name>
    <dbReference type="NCBI Taxonomy" id="170555"/>
    <lineage>
        <taxon>Eukaryota</taxon>
        <taxon>Metazoa</taxon>
        <taxon>Ecdysozoa</taxon>
        <taxon>Arthropoda</taxon>
        <taxon>Hexapoda</taxon>
        <taxon>Insecta</taxon>
        <taxon>Pterygota</taxon>
        <taxon>Neoptera</taxon>
        <taxon>Polyneoptera</taxon>
        <taxon>Phasmatodea</taxon>
        <taxon>Timematodea</taxon>
        <taxon>Timematoidea</taxon>
        <taxon>Timematidae</taxon>
        <taxon>Timema</taxon>
    </lineage>
</organism>
<dbReference type="GO" id="GO:0046872">
    <property type="term" value="F:metal ion binding"/>
    <property type="evidence" value="ECO:0007669"/>
    <property type="project" value="UniProtKB-KW"/>
</dbReference>
<dbReference type="PANTHER" id="PTHR10720">
    <property type="entry name" value="HEME OXYGENASE"/>
    <property type="match status" value="1"/>
</dbReference>
<reference evidence="4" key="1">
    <citation type="submission" date="2020-11" db="EMBL/GenBank/DDBJ databases">
        <authorList>
            <person name="Tran Van P."/>
        </authorList>
    </citation>
    <scope>NUCLEOTIDE SEQUENCE</scope>
</reference>